<evidence type="ECO:0000256" key="1">
    <source>
        <dbReference type="SAM" id="MobiDB-lite"/>
    </source>
</evidence>
<accession>A0A3E0K7F5</accession>
<organism evidence="2 3">
    <name type="scientific">Caldibacillus debilis</name>
    <dbReference type="NCBI Taxonomy" id="301148"/>
    <lineage>
        <taxon>Bacteria</taxon>
        <taxon>Bacillati</taxon>
        <taxon>Bacillota</taxon>
        <taxon>Bacilli</taxon>
        <taxon>Bacillales</taxon>
        <taxon>Bacillaceae</taxon>
        <taxon>Caldibacillus</taxon>
    </lineage>
</organism>
<protein>
    <submittedName>
        <fullName evidence="2">Uncharacterized protein</fullName>
    </submittedName>
</protein>
<evidence type="ECO:0000313" key="2">
    <source>
        <dbReference type="EMBL" id="REJ30685.1"/>
    </source>
</evidence>
<reference evidence="2 3" key="1">
    <citation type="submission" date="2018-03" db="EMBL/GenBank/DDBJ databases">
        <authorList>
            <person name="Keele B.F."/>
        </authorList>
    </citation>
    <scope>NUCLEOTIDE SEQUENCE [LARGE SCALE GENOMIC DNA]</scope>
    <source>
        <strain evidence="2">ZCTH4_d</strain>
    </source>
</reference>
<dbReference type="EMBL" id="QEWE01000009">
    <property type="protein sequence ID" value="REJ30685.1"/>
    <property type="molecule type" value="Genomic_DNA"/>
</dbReference>
<name>A0A3E0K7F5_9BACI</name>
<dbReference type="Proteomes" id="UP000257014">
    <property type="component" value="Unassembled WGS sequence"/>
</dbReference>
<sequence>MIIALLAEKNYFPERSLAQNFQAGPAFPQNFPAAGGAFEAVRYLFNFIVNYPAAPPCFPIFTQSHLPAHGGERKARSAGNGQNPFPIR</sequence>
<comment type="caution">
    <text evidence="2">The sequence shown here is derived from an EMBL/GenBank/DDBJ whole genome shotgun (WGS) entry which is preliminary data.</text>
</comment>
<feature type="region of interest" description="Disordered" evidence="1">
    <location>
        <begin position="69"/>
        <end position="88"/>
    </location>
</feature>
<evidence type="ECO:0000313" key="3">
    <source>
        <dbReference type="Proteomes" id="UP000257014"/>
    </source>
</evidence>
<dbReference type="AlphaFoldDB" id="A0A3E0K7F5"/>
<gene>
    <name evidence="2" type="ORF">C6P37_02980</name>
</gene>
<proteinExistence type="predicted"/>
<feature type="compositionally biased region" description="Polar residues" evidence="1">
    <location>
        <begin position="79"/>
        <end position="88"/>
    </location>
</feature>